<proteinExistence type="predicted"/>
<feature type="domain" description="Amidohydrolase-related" evidence="2">
    <location>
        <begin position="63"/>
        <end position="405"/>
    </location>
</feature>
<dbReference type="SUPFAM" id="SSF51338">
    <property type="entry name" value="Composite domain of metallo-dependent hydrolases"/>
    <property type="match status" value="1"/>
</dbReference>
<dbReference type="Gene3D" id="2.30.40.10">
    <property type="entry name" value="Urease, subunit C, domain 1"/>
    <property type="match status" value="1"/>
</dbReference>
<keyword evidence="4" id="KW-1185">Reference proteome</keyword>
<dbReference type="PANTHER" id="PTHR43135:SF3">
    <property type="entry name" value="ALPHA-D-RIBOSE 1-METHYLPHOSPHONATE 5-TRIPHOSPHATE DIPHOSPHATASE"/>
    <property type="match status" value="1"/>
</dbReference>
<evidence type="ECO:0000259" key="2">
    <source>
        <dbReference type="Pfam" id="PF01979"/>
    </source>
</evidence>
<dbReference type="Proteomes" id="UP001499993">
    <property type="component" value="Unassembled WGS sequence"/>
</dbReference>
<dbReference type="InterPro" id="IPR032466">
    <property type="entry name" value="Metal_Hydrolase"/>
</dbReference>
<dbReference type="CDD" id="cd01299">
    <property type="entry name" value="Met_dep_hydrolase_A"/>
    <property type="match status" value="1"/>
</dbReference>
<name>A0ABP9G2F4_9ACTN</name>
<dbReference type="Pfam" id="PF01979">
    <property type="entry name" value="Amidohydro_1"/>
    <property type="match status" value="1"/>
</dbReference>
<dbReference type="InterPro" id="IPR057744">
    <property type="entry name" value="OTAase-like"/>
</dbReference>
<gene>
    <name evidence="3" type="ORF">GCM10023224_01460</name>
</gene>
<dbReference type="EMBL" id="BAABIK010000001">
    <property type="protein sequence ID" value="GAA4926402.1"/>
    <property type="molecule type" value="Genomic_DNA"/>
</dbReference>
<protein>
    <submittedName>
        <fullName evidence="3">Amidohydrolase family protein</fullName>
    </submittedName>
</protein>
<dbReference type="PANTHER" id="PTHR43135">
    <property type="entry name" value="ALPHA-D-RIBOSE 1-METHYLPHOSPHONATE 5-TRIPHOSPHATE DIPHOSPHATASE"/>
    <property type="match status" value="1"/>
</dbReference>
<accession>A0ABP9G2F4</accession>
<evidence type="ECO:0000256" key="1">
    <source>
        <dbReference type="SAM" id="MobiDB-lite"/>
    </source>
</evidence>
<dbReference type="Gene3D" id="3.20.20.140">
    <property type="entry name" value="Metal-dependent hydrolases"/>
    <property type="match status" value="1"/>
</dbReference>
<evidence type="ECO:0000313" key="4">
    <source>
        <dbReference type="Proteomes" id="UP001499993"/>
    </source>
</evidence>
<organism evidence="3 4">
    <name type="scientific">Streptomonospora halophila</name>
    <dbReference type="NCBI Taxonomy" id="427369"/>
    <lineage>
        <taxon>Bacteria</taxon>
        <taxon>Bacillati</taxon>
        <taxon>Actinomycetota</taxon>
        <taxon>Actinomycetes</taxon>
        <taxon>Streptosporangiales</taxon>
        <taxon>Nocardiopsidaceae</taxon>
        <taxon>Streptomonospora</taxon>
    </lineage>
</organism>
<comment type="caution">
    <text evidence="3">The sequence shown here is derived from an EMBL/GenBank/DDBJ whole genome shotgun (WGS) entry which is preliminary data.</text>
</comment>
<dbReference type="InterPro" id="IPR006680">
    <property type="entry name" value="Amidohydro-rel"/>
</dbReference>
<dbReference type="InterPro" id="IPR051781">
    <property type="entry name" value="Metallo-dep_Hydrolase"/>
</dbReference>
<reference evidence="4" key="1">
    <citation type="journal article" date="2019" name="Int. J. Syst. Evol. Microbiol.">
        <title>The Global Catalogue of Microorganisms (GCM) 10K type strain sequencing project: providing services to taxonomists for standard genome sequencing and annotation.</title>
        <authorList>
            <consortium name="The Broad Institute Genomics Platform"/>
            <consortium name="The Broad Institute Genome Sequencing Center for Infectious Disease"/>
            <person name="Wu L."/>
            <person name="Ma J."/>
        </authorList>
    </citation>
    <scope>NUCLEOTIDE SEQUENCE [LARGE SCALE GENOMIC DNA]</scope>
    <source>
        <strain evidence="4">JCM 18123</strain>
    </source>
</reference>
<dbReference type="SUPFAM" id="SSF51556">
    <property type="entry name" value="Metallo-dependent hydrolases"/>
    <property type="match status" value="1"/>
</dbReference>
<evidence type="ECO:0000313" key="3">
    <source>
        <dbReference type="EMBL" id="GAA4926402.1"/>
    </source>
</evidence>
<dbReference type="InterPro" id="IPR011059">
    <property type="entry name" value="Metal-dep_hydrolase_composite"/>
</dbReference>
<feature type="region of interest" description="Disordered" evidence="1">
    <location>
        <begin position="409"/>
        <end position="440"/>
    </location>
</feature>
<dbReference type="RefSeq" id="WP_345554993.1">
    <property type="nucleotide sequence ID" value="NZ_BAABIK010000001.1"/>
</dbReference>
<sequence length="440" mass="44836">MEIDSSAALRVHNVRLVDGLGSAVVADAVLDAGADGRIAYAGPASGAPAPSPDVRSVDGRGGTLLPGFFDCHVHLGMPSDRSIVDEALMTSPALRTLQTAERLRRTLDAGITSARDLGALPAGFRDAVGSGLVAGPRLQTSVGIISHTGGHADTTLPGGVDLGFDFCALADDADEVRLAARRLLRAGADLVKICTSGGMSSAGDDPDDEDLLEEEVAAAVDEARRHRGRAVAAHAQGGAGVLAAIRGGAASVEHGFGIDEQGCDLLGERGAVLVPTLATVFEPLDAATGPPWRYEKKMRWNERTKENIAAAIGRKVTVAMGTDAGISAHGRNLAELAHLVELGMAPMEAIRAATSTSARLLGVEDRLGALRPGMLADVVVCAGDPLRDIGVLAEPDNIVLVAQQGVVRKSALPPPGTGSTGREGAPPPAPAAAPGAGDSR</sequence>